<evidence type="ECO:0000313" key="3">
    <source>
        <dbReference type="Proteomes" id="UP000594464"/>
    </source>
</evidence>
<sequence length="1061" mass="117701">MKLIEGSLKYGVTVAVGVILTLMFGILSLLRIPVQLVPDVSQPELTVATTWPGASPEEVERDIVDEQEKHLKSIVGLVEMKSLSQTGSGEIYLTFRTGSDLQEMLVRTSNALQQVSTYPEDVDEPIIKTVNVSDRPIAWFVLQPLPGMEDKVNVYQYYDFTVDKIKSKFERIPGVSESEVRGGSPLEVQVTFSPAALAERGLGIFDLREALRNQNRNISGGDFDEGKRRYIIRTRGEFFNLDEIRNVILKQEGGRTVYVRDVAEVSLSYDELRDYVRHNGLPGIAVNARRETGSNILVVMNELKRVKNELNQNVLEPMGLHLVQTADKTEYITRSIRMVQINLVVGGFFATLILLLFLRSFYGTLVVALAIPISVIGSFLVITLMGRTINVIMLAGMAFAVGMVVDASIIVLENIHRHRQMGKSSGRAALDGAGEVWGAIFATTLTTLVVFIPILFIQDEVGQLFRDIAVAVSAAVTLSMIVSILVIPSLSQKLLQFETKHEGDSQSAFSRRLHNLFGLVPLALKLTEKFIQSLDWLFRYRSLQWALVLVLITFPIAASWKMMPKTEYLPEGDQNVIIGMMIPPQGYNINEAHHLGDQLEKIYRPYWEAAPGSPEEAKLKGPAVRNFLYIGSRGRVFTVVKAKDPERSKELIPVLKEELSKIPGVIAVTRQLSLLSSAFRGSRGIDINIMGPDLKKLTSITQDMFYKLKKLMPGAQIRPIPGMELGQPQLQVVPRLLQSAEMDMKVSEIGYSVAALMDGVFADEVFLDADSVQVPYLPREGIDLILQSRDKDVQATQDLEKMTVYTRQGKAVPLGSIAQVLDTVSSEQIQHFERERSITLEVSPPNEMPLEAAIDIVRQQIVLPLEQSGTFTGGYSILLTGNADKLESTREAMSGNFILAIIITYLLLAVLFQHWGFPLIIMLSVPLAAVGGIFGLWTLNRFVFQPLDILTMLGFIILIGVVVNNAILIIYQTLQNQRIGNMEPRSAILDSVKTRIRPIFMSAFTSIFGLLPLVVIPGAGSEIYRGIGVVILSGLFVSTLFTLILIPCLMNLSSRRTAETP</sequence>
<dbReference type="InterPro" id="IPR001036">
    <property type="entry name" value="Acrflvin-R"/>
</dbReference>
<keyword evidence="1" id="KW-1133">Transmembrane helix</keyword>
<dbReference type="PANTHER" id="PTHR32063:SF0">
    <property type="entry name" value="SWARMING MOTILITY PROTEIN SWRC"/>
    <property type="match status" value="1"/>
</dbReference>
<feature type="transmembrane region" description="Helical" evidence="1">
    <location>
        <begin position="949"/>
        <end position="974"/>
    </location>
</feature>
<feature type="transmembrane region" description="Helical" evidence="1">
    <location>
        <begin position="338"/>
        <end position="358"/>
    </location>
</feature>
<name>A0A7T0C2X3_9BACT</name>
<keyword evidence="1" id="KW-0472">Membrane</keyword>
<dbReference type="Gene3D" id="3.30.70.1320">
    <property type="entry name" value="Multidrug efflux transporter AcrB pore domain like"/>
    <property type="match status" value="1"/>
</dbReference>
<dbReference type="AlphaFoldDB" id="A0A7T0C2X3"/>
<feature type="transmembrane region" description="Helical" evidence="1">
    <location>
        <begin position="919"/>
        <end position="937"/>
    </location>
</feature>
<feature type="transmembrane region" description="Helical" evidence="1">
    <location>
        <begin position="468"/>
        <end position="490"/>
    </location>
</feature>
<dbReference type="SUPFAM" id="SSF82693">
    <property type="entry name" value="Multidrug efflux transporter AcrB pore domain, PN1, PN2, PC1 and PC2 subdomains"/>
    <property type="match status" value="2"/>
</dbReference>
<feature type="transmembrane region" description="Helical" evidence="1">
    <location>
        <begin position="995"/>
        <end position="1017"/>
    </location>
</feature>
<dbReference type="Gene3D" id="1.20.1640.10">
    <property type="entry name" value="Multidrug efflux transporter AcrB transmembrane domain"/>
    <property type="match status" value="2"/>
</dbReference>
<feature type="transmembrane region" description="Helical" evidence="1">
    <location>
        <begin position="893"/>
        <end position="912"/>
    </location>
</feature>
<dbReference type="SUPFAM" id="SSF82866">
    <property type="entry name" value="Multidrug efflux transporter AcrB transmembrane domain"/>
    <property type="match status" value="2"/>
</dbReference>
<evidence type="ECO:0000256" key="1">
    <source>
        <dbReference type="SAM" id="Phobius"/>
    </source>
</evidence>
<dbReference type="GO" id="GO:0005886">
    <property type="term" value="C:plasma membrane"/>
    <property type="evidence" value="ECO:0007669"/>
    <property type="project" value="TreeGrafter"/>
</dbReference>
<feature type="transmembrane region" description="Helical" evidence="1">
    <location>
        <begin position="436"/>
        <end position="456"/>
    </location>
</feature>
<dbReference type="PRINTS" id="PR00702">
    <property type="entry name" value="ACRIFLAVINRP"/>
</dbReference>
<accession>A0A7T0C2X3</accession>
<dbReference type="SUPFAM" id="SSF82714">
    <property type="entry name" value="Multidrug efflux transporter AcrB TolC docking domain, DN and DC subdomains"/>
    <property type="match status" value="2"/>
</dbReference>
<feature type="transmembrane region" description="Helical" evidence="1">
    <location>
        <begin position="365"/>
        <end position="385"/>
    </location>
</feature>
<dbReference type="GO" id="GO:0042910">
    <property type="term" value="F:xenobiotic transmembrane transporter activity"/>
    <property type="evidence" value="ECO:0007669"/>
    <property type="project" value="TreeGrafter"/>
</dbReference>
<reference evidence="3" key="1">
    <citation type="submission" date="2020-02" db="EMBL/GenBank/DDBJ databases">
        <title>Genomic and physiological characterization of two novel Nitrospinaceae genera.</title>
        <authorList>
            <person name="Mueller A.J."/>
            <person name="Jung M.-Y."/>
            <person name="Strachan C.R."/>
            <person name="Herbold C.W."/>
            <person name="Kirkegaard R.H."/>
            <person name="Daims H."/>
        </authorList>
    </citation>
    <scope>NUCLEOTIDE SEQUENCE [LARGE SCALE GENOMIC DNA]</scope>
</reference>
<organism evidence="2 3">
    <name type="scientific">Candidatus Nitrohelix vancouverensis</name>
    <dbReference type="NCBI Taxonomy" id="2705534"/>
    <lineage>
        <taxon>Bacteria</taxon>
        <taxon>Pseudomonadati</taxon>
        <taxon>Nitrospinota/Tectimicrobiota group</taxon>
        <taxon>Nitrospinota</taxon>
        <taxon>Nitrospinia</taxon>
        <taxon>Nitrospinales</taxon>
        <taxon>Nitrospinaceae</taxon>
        <taxon>Candidatus Nitrohelix</taxon>
    </lineage>
</organism>
<dbReference type="EMBL" id="CP048620">
    <property type="protein sequence ID" value="QPJ65407.1"/>
    <property type="molecule type" value="Genomic_DNA"/>
</dbReference>
<dbReference type="Gene3D" id="3.30.70.1440">
    <property type="entry name" value="Multidrug efflux transporter AcrB pore domain"/>
    <property type="match status" value="1"/>
</dbReference>
<proteinExistence type="predicted"/>
<feature type="transmembrane region" description="Helical" evidence="1">
    <location>
        <begin position="12"/>
        <end position="32"/>
    </location>
</feature>
<dbReference type="KEGG" id="nva:G3M78_08395"/>
<gene>
    <name evidence="2" type="ORF">G3M78_08395</name>
</gene>
<feature type="transmembrane region" description="Helical" evidence="1">
    <location>
        <begin position="391"/>
        <end position="415"/>
    </location>
</feature>
<dbReference type="InterPro" id="IPR027463">
    <property type="entry name" value="AcrB_DN_DC_subdom"/>
</dbReference>
<feature type="transmembrane region" description="Helical" evidence="1">
    <location>
        <begin position="1023"/>
        <end position="1046"/>
    </location>
</feature>
<dbReference type="PANTHER" id="PTHR32063">
    <property type="match status" value="1"/>
</dbReference>
<dbReference type="Gene3D" id="3.30.70.1430">
    <property type="entry name" value="Multidrug efflux transporter AcrB pore domain"/>
    <property type="match status" value="2"/>
</dbReference>
<dbReference type="Gene3D" id="3.30.2090.10">
    <property type="entry name" value="Multidrug efflux transporter AcrB TolC docking domain, DN and DC subdomains"/>
    <property type="match status" value="2"/>
</dbReference>
<dbReference type="Proteomes" id="UP000594464">
    <property type="component" value="Chromosome"/>
</dbReference>
<dbReference type="Pfam" id="PF00873">
    <property type="entry name" value="ACR_tran"/>
    <property type="match status" value="1"/>
</dbReference>
<protein>
    <submittedName>
        <fullName evidence="2">Efflux RND transporter permease subunit</fullName>
    </submittedName>
</protein>
<evidence type="ECO:0000313" key="2">
    <source>
        <dbReference type="EMBL" id="QPJ65407.1"/>
    </source>
</evidence>
<keyword evidence="1" id="KW-0812">Transmembrane</keyword>
<feature type="transmembrane region" description="Helical" evidence="1">
    <location>
        <begin position="542"/>
        <end position="560"/>
    </location>
</feature>